<keyword evidence="3" id="KW-0813">Transport</keyword>
<keyword evidence="7 10" id="KW-1133">Transmembrane helix</keyword>
<feature type="transmembrane region" description="Helical" evidence="10">
    <location>
        <begin position="377"/>
        <end position="396"/>
    </location>
</feature>
<dbReference type="PANTHER" id="PTHR22601">
    <property type="entry name" value="ISP4 LIKE PROTEIN"/>
    <property type="match status" value="1"/>
</dbReference>
<feature type="transmembrane region" description="Helical" evidence="10">
    <location>
        <begin position="649"/>
        <end position="667"/>
    </location>
</feature>
<feature type="transmembrane region" description="Helical" evidence="10">
    <location>
        <begin position="501"/>
        <end position="522"/>
    </location>
</feature>
<comment type="caution">
    <text evidence="11">The sequence shown here is derived from an EMBL/GenBank/DDBJ whole genome shotgun (WGS) entry which is preliminary data.</text>
</comment>
<feature type="transmembrane region" description="Helical" evidence="10">
    <location>
        <begin position="135"/>
        <end position="153"/>
    </location>
</feature>
<organism evidence="11 12">
    <name type="scientific">Cerrena zonata</name>
    <dbReference type="NCBI Taxonomy" id="2478898"/>
    <lineage>
        <taxon>Eukaryota</taxon>
        <taxon>Fungi</taxon>
        <taxon>Dikarya</taxon>
        <taxon>Basidiomycota</taxon>
        <taxon>Agaricomycotina</taxon>
        <taxon>Agaricomycetes</taxon>
        <taxon>Polyporales</taxon>
        <taxon>Cerrenaceae</taxon>
        <taxon>Cerrena</taxon>
    </lineage>
</organism>
<proteinExistence type="inferred from homology"/>
<feature type="transmembrane region" description="Helical" evidence="10">
    <location>
        <begin position="756"/>
        <end position="781"/>
    </location>
</feature>
<dbReference type="InterPro" id="IPR004813">
    <property type="entry name" value="OPT"/>
</dbReference>
<keyword evidence="12" id="KW-1185">Reference proteome</keyword>
<keyword evidence="6" id="KW-0653">Protein transport</keyword>
<feature type="transmembrane region" description="Helical" evidence="10">
    <location>
        <begin position="344"/>
        <end position="365"/>
    </location>
</feature>
<feature type="compositionally biased region" description="Basic and acidic residues" evidence="9">
    <location>
        <begin position="77"/>
        <end position="87"/>
    </location>
</feature>
<evidence type="ECO:0000313" key="12">
    <source>
        <dbReference type="Proteomes" id="UP001385951"/>
    </source>
</evidence>
<dbReference type="Pfam" id="PF03169">
    <property type="entry name" value="OPT"/>
    <property type="match status" value="1"/>
</dbReference>
<dbReference type="InterPro" id="IPR004648">
    <property type="entry name" value="Oligpept_transpt"/>
</dbReference>
<dbReference type="GO" id="GO:0016020">
    <property type="term" value="C:membrane"/>
    <property type="evidence" value="ECO:0007669"/>
    <property type="project" value="UniProtKB-SubCell"/>
</dbReference>
<evidence type="ECO:0000256" key="1">
    <source>
        <dbReference type="ARBA" id="ARBA00004141"/>
    </source>
</evidence>
<feature type="transmembrane region" description="Helical" evidence="10">
    <location>
        <begin position="679"/>
        <end position="700"/>
    </location>
</feature>
<keyword evidence="5" id="KW-0571">Peptide transport</keyword>
<comment type="subcellular location">
    <subcellularLocation>
        <location evidence="1">Membrane</location>
        <topology evidence="1">Multi-pass membrane protein</topology>
    </subcellularLocation>
</comment>
<feature type="transmembrane region" description="Helical" evidence="10">
    <location>
        <begin position="528"/>
        <end position="548"/>
    </location>
</feature>
<evidence type="ECO:0000256" key="5">
    <source>
        <dbReference type="ARBA" id="ARBA00022856"/>
    </source>
</evidence>
<comment type="similarity">
    <text evidence="2">Belongs to the oligopeptide OPT transporter family.</text>
</comment>
<dbReference type="NCBIfam" id="TIGR00727">
    <property type="entry name" value="ISP4_OPT"/>
    <property type="match status" value="1"/>
</dbReference>
<evidence type="ECO:0000256" key="7">
    <source>
        <dbReference type="ARBA" id="ARBA00022989"/>
    </source>
</evidence>
<name>A0AAW0GVV9_9APHY</name>
<keyword evidence="8 10" id="KW-0472">Membrane</keyword>
<sequence>MSTEDAHSVGMRSPAQAIVHRFRRNPIPDVPEDVALLHLNDPNWEPPSSSTFYDSEFDLSEKEKYGDRAYSSGYSERGSDIDTDSRGSVHKHSAASRLQLREAEEDFEDESPYPEVRAAISSTDDPSMPVNTFRMWTIGIIITIIMSSFNHVMSLRWPSVGISPLVVQLVALPMGKLFEHVLPTRKFNTFGYVWSLNPGPFNVKEHTVITVMSNLLYSDSYATLITAMQELFYFQKLSQGYKVLLVLSTQLLGYSWAGIVRQHLVWPSSMIWPGALVECALLNTLHKNYGKFEKNHMSREKFFTVVALGAFVYYWLPGYVFTGLSMFTWACWIAPQNQTVNTLFGYQTGLGMGFLTFDWAMISYLSSPLISPWWSELNVFAGFAIFVWVLAPIMYFKNVLFSKFMPISAALAFDNTGMPYDVSQIITNGTFDETKYRAYSPLYLPATFWLSYGAQFAGVSAILVHIILWYRSDIARQFRRSIRDERDVHSRLMSVYPEVPSWWYAAVGAVALVFGLVAIEVYDTGLPIWALAISLIIGFVFVIPIGIIRAVTNQLFTINVFAEFFGGYLLHNNPVAVMLFKTYAFVPTTNALTFVSDMKIGHYMKVPPRTMFMAQTVSTIIGGLCMTFTQDLLIKTIPNMCTPEAKDGFTCPGITTFTTSSIIWGAIGPKRMFSIGSLYSPLLWFFLVGALAPIPFYFLARRYPRGIWRYINMPLIFNATGVLPPASGINFSSWIMVAAIFQWFMRRYHFRWWMRYNYILSAALDAGTILAAILIFFVLALPKGGINFVWWGNTVWMNTFDAMGMPALFPPPGEIFGLKTWA</sequence>
<reference evidence="11 12" key="1">
    <citation type="submission" date="2022-09" db="EMBL/GenBank/DDBJ databases">
        <authorList>
            <person name="Palmer J.M."/>
        </authorList>
    </citation>
    <scope>NUCLEOTIDE SEQUENCE [LARGE SCALE GENOMIC DNA]</scope>
    <source>
        <strain evidence="11 12">DSM 7382</strain>
    </source>
</reference>
<dbReference type="NCBIfam" id="TIGR00728">
    <property type="entry name" value="OPT_sfam"/>
    <property type="match status" value="1"/>
</dbReference>
<dbReference type="GO" id="GO:0015031">
    <property type="term" value="P:protein transport"/>
    <property type="evidence" value="ECO:0007669"/>
    <property type="project" value="UniProtKB-KW"/>
</dbReference>
<feature type="transmembrane region" description="Helical" evidence="10">
    <location>
        <begin position="555"/>
        <end position="571"/>
    </location>
</feature>
<evidence type="ECO:0000256" key="9">
    <source>
        <dbReference type="SAM" id="MobiDB-lite"/>
    </source>
</evidence>
<feature type="transmembrane region" description="Helical" evidence="10">
    <location>
        <begin position="302"/>
        <end position="324"/>
    </location>
</feature>
<feature type="transmembrane region" description="Helical" evidence="10">
    <location>
        <begin position="449"/>
        <end position="470"/>
    </location>
</feature>
<evidence type="ECO:0000256" key="4">
    <source>
        <dbReference type="ARBA" id="ARBA00022692"/>
    </source>
</evidence>
<keyword evidence="4 10" id="KW-0812">Transmembrane</keyword>
<feature type="transmembrane region" description="Helical" evidence="10">
    <location>
        <begin position="721"/>
        <end position="744"/>
    </location>
</feature>
<accession>A0AAW0GVV9</accession>
<dbReference type="AlphaFoldDB" id="A0AAW0GVV9"/>
<evidence type="ECO:0000256" key="6">
    <source>
        <dbReference type="ARBA" id="ARBA00022927"/>
    </source>
</evidence>
<evidence type="ECO:0000256" key="3">
    <source>
        <dbReference type="ARBA" id="ARBA00022448"/>
    </source>
</evidence>
<protein>
    <submittedName>
        <fullName evidence="11">Uncharacterized protein</fullName>
    </submittedName>
</protein>
<evidence type="ECO:0000256" key="8">
    <source>
        <dbReference type="ARBA" id="ARBA00023136"/>
    </source>
</evidence>
<evidence type="ECO:0000313" key="11">
    <source>
        <dbReference type="EMBL" id="KAK7694272.1"/>
    </source>
</evidence>
<dbReference type="EMBL" id="JASBNA010000002">
    <property type="protein sequence ID" value="KAK7694272.1"/>
    <property type="molecule type" value="Genomic_DNA"/>
</dbReference>
<feature type="transmembrane region" description="Helical" evidence="10">
    <location>
        <begin position="612"/>
        <end position="629"/>
    </location>
</feature>
<evidence type="ECO:0000256" key="10">
    <source>
        <dbReference type="SAM" id="Phobius"/>
    </source>
</evidence>
<evidence type="ECO:0000256" key="2">
    <source>
        <dbReference type="ARBA" id="ARBA00008807"/>
    </source>
</evidence>
<dbReference type="Proteomes" id="UP001385951">
    <property type="component" value="Unassembled WGS sequence"/>
</dbReference>
<dbReference type="GO" id="GO:0035673">
    <property type="term" value="F:oligopeptide transmembrane transporter activity"/>
    <property type="evidence" value="ECO:0007669"/>
    <property type="project" value="InterPro"/>
</dbReference>
<feature type="region of interest" description="Disordered" evidence="9">
    <location>
        <begin position="68"/>
        <end position="107"/>
    </location>
</feature>
<gene>
    <name evidence="11" type="ORF">QCA50_001452</name>
</gene>